<accession>I4YNZ6</accession>
<dbReference type="PATRIC" id="fig|864069.3.peg.6870"/>
<gene>
    <name evidence="5" type="ORF">MicloDRAFT_00064150</name>
</gene>
<dbReference type="SUPFAM" id="SSF56349">
    <property type="entry name" value="DNA breaking-rejoining enzymes"/>
    <property type="match status" value="1"/>
</dbReference>
<reference evidence="5 6" key="1">
    <citation type="submission" date="2012-02" db="EMBL/GenBank/DDBJ databases">
        <title>Improved High-Quality Draft sequence of Microvirga sp. WSM3557.</title>
        <authorList>
            <consortium name="US DOE Joint Genome Institute"/>
            <person name="Lucas S."/>
            <person name="Han J."/>
            <person name="Lapidus A."/>
            <person name="Cheng J.-F."/>
            <person name="Goodwin L."/>
            <person name="Pitluck S."/>
            <person name="Peters L."/>
            <person name="Zhang X."/>
            <person name="Detter J.C."/>
            <person name="Han C."/>
            <person name="Tapia R."/>
            <person name="Land M."/>
            <person name="Hauser L."/>
            <person name="Kyrpides N."/>
            <person name="Ivanova N."/>
            <person name="Pagani I."/>
            <person name="Brau L."/>
            <person name="Yates R."/>
            <person name="O'Hara G."/>
            <person name="Rui T."/>
            <person name="Howieson J."/>
            <person name="Reeve W."/>
            <person name="Woyke T."/>
        </authorList>
    </citation>
    <scope>NUCLEOTIDE SEQUENCE [LARGE SCALE GENOMIC DNA]</scope>
    <source>
        <strain evidence="5 6">WSM3557</strain>
    </source>
</reference>
<dbReference type="Pfam" id="PF00589">
    <property type="entry name" value="Phage_integrase"/>
    <property type="match status" value="1"/>
</dbReference>
<dbReference type="InterPro" id="IPR011010">
    <property type="entry name" value="DNA_brk_join_enz"/>
</dbReference>
<dbReference type="CDD" id="cd00796">
    <property type="entry name" value="INT_Rci_Hp1_C"/>
    <property type="match status" value="1"/>
</dbReference>
<evidence type="ECO:0000256" key="2">
    <source>
        <dbReference type="ARBA" id="ARBA00023172"/>
    </source>
</evidence>
<dbReference type="InterPro" id="IPR013762">
    <property type="entry name" value="Integrase-like_cat_sf"/>
</dbReference>
<sequence>MPLKLHPPRAGKSTNYTIRGTHLGQYVDRSARTPDKATARKVLKKIERDIEAGTFREETGPTFADAALAYLEAGGDDRFLAPLTSHFKTTPLTRIDQAAIDKAAATLYPNGDNATRNRQVYTPMSAILKRAGVDFKIRRPKGAEGKKRTHWLWPEQAESLFRAASVRDEEFAILLVLLCYTGMRLEEGLSLDCGMVRLDDNYAYVPDTKTGEPRAVFLPPVVVDALKSHPRGLDREGCVFRYHKSGALYKKLRDALKAASITLPPRVKFHVFRHTYGTWMTRYAGLDTKGLTDTGTWKDIKSAARYRHAVTSEEAKKAAMLPDLTKSKIGGKGVEKKSTKKKEEHNEPLSE</sequence>
<evidence type="ECO:0000313" key="6">
    <source>
        <dbReference type="Proteomes" id="UP000003947"/>
    </source>
</evidence>
<dbReference type="AlphaFoldDB" id="I4YNZ6"/>
<evidence type="ECO:0000313" key="5">
    <source>
        <dbReference type="EMBL" id="EIM25688.1"/>
    </source>
</evidence>
<proteinExistence type="predicted"/>
<evidence type="ECO:0000256" key="3">
    <source>
        <dbReference type="SAM" id="MobiDB-lite"/>
    </source>
</evidence>
<dbReference type="PROSITE" id="PS51898">
    <property type="entry name" value="TYR_RECOMBINASE"/>
    <property type="match status" value="1"/>
</dbReference>
<dbReference type="RefSeq" id="WP_009494167.1">
    <property type="nucleotide sequence ID" value="NZ_CP141048.1"/>
</dbReference>
<dbReference type="Proteomes" id="UP000003947">
    <property type="component" value="Unassembled WGS sequence"/>
</dbReference>
<dbReference type="eggNOG" id="COG0582">
    <property type="taxonomic scope" value="Bacteria"/>
</dbReference>
<keyword evidence="2" id="KW-0233">DNA recombination</keyword>
<feature type="region of interest" description="Disordered" evidence="3">
    <location>
        <begin position="321"/>
        <end position="351"/>
    </location>
</feature>
<dbReference type="GO" id="GO:0006310">
    <property type="term" value="P:DNA recombination"/>
    <property type="evidence" value="ECO:0007669"/>
    <property type="project" value="UniProtKB-KW"/>
</dbReference>
<keyword evidence="6" id="KW-1185">Reference proteome</keyword>
<keyword evidence="1" id="KW-0229">DNA integration</keyword>
<dbReference type="InterPro" id="IPR002104">
    <property type="entry name" value="Integrase_catalytic"/>
</dbReference>
<dbReference type="HOGENOM" id="CLU_027562_17_7_5"/>
<feature type="compositionally biased region" description="Basic and acidic residues" evidence="3">
    <location>
        <begin position="333"/>
        <end position="351"/>
    </location>
</feature>
<evidence type="ECO:0000259" key="4">
    <source>
        <dbReference type="PROSITE" id="PS51898"/>
    </source>
</evidence>
<dbReference type="STRING" id="864069.MicloDRAFT_00064150"/>
<dbReference type="GO" id="GO:0015074">
    <property type="term" value="P:DNA integration"/>
    <property type="evidence" value="ECO:0007669"/>
    <property type="project" value="UniProtKB-KW"/>
</dbReference>
<name>I4YNZ6_9HYPH</name>
<dbReference type="PANTHER" id="PTHR30349:SF64">
    <property type="entry name" value="PROPHAGE INTEGRASE INTD-RELATED"/>
    <property type="match status" value="1"/>
</dbReference>
<protein>
    <submittedName>
        <fullName evidence="5">Site-specific recombinase XerD</fullName>
    </submittedName>
</protein>
<dbReference type="GO" id="GO:0003677">
    <property type="term" value="F:DNA binding"/>
    <property type="evidence" value="ECO:0007669"/>
    <property type="project" value="InterPro"/>
</dbReference>
<dbReference type="PANTHER" id="PTHR30349">
    <property type="entry name" value="PHAGE INTEGRASE-RELATED"/>
    <property type="match status" value="1"/>
</dbReference>
<dbReference type="OrthoDB" id="7216962at2"/>
<evidence type="ECO:0000256" key="1">
    <source>
        <dbReference type="ARBA" id="ARBA00022908"/>
    </source>
</evidence>
<feature type="domain" description="Tyr recombinase" evidence="4">
    <location>
        <begin position="147"/>
        <end position="320"/>
    </location>
</feature>
<dbReference type="Gene3D" id="1.10.443.10">
    <property type="entry name" value="Intergrase catalytic core"/>
    <property type="match status" value="1"/>
</dbReference>
<dbReference type="EMBL" id="JH660647">
    <property type="protein sequence ID" value="EIM25688.1"/>
    <property type="molecule type" value="Genomic_DNA"/>
</dbReference>
<dbReference type="InterPro" id="IPR050090">
    <property type="entry name" value="Tyrosine_recombinase_XerCD"/>
</dbReference>
<organism evidence="5 6">
    <name type="scientific">Microvirga lotononidis</name>
    <dbReference type="NCBI Taxonomy" id="864069"/>
    <lineage>
        <taxon>Bacteria</taxon>
        <taxon>Pseudomonadati</taxon>
        <taxon>Pseudomonadota</taxon>
        <taxon>Alphaproteobacteria</taxon>
        <taxon>Hyphomicrobiales</taxon>
        <taxon>Methylobacteriaceae</taxon>
        <taxon>Microvirga</taxon>
    </lineage>
</organism>